<dbReference type="OrthoDB" id="5297990at2"/>
<dbReference type="InterPro" id="IPR036513">
    <property type="entry name" value="STAS_dom_sf"/>
</dbReference>
<protein>
    <submittedName>
        <fullName evidence="2">Putative NTP binding protein (Contains STAS domain)</fullName>
    </submittedName>
</protein>
<evidence type="ECO:0000259" key="1">
    <source>
        <dbReference type="PROSITE" id="PS50801"/>
    </source>
</evidence>
<dbReference type="eggNOG" id="COG3113">
    <property type="taxonomic scope" value="Bacteria"/>
</dbReference>
<proteinExistence type="predicted"/>
<dbReference type="AlphaFoldDB" id="I3YDN9"/>
<dbReference type="InterPro" id="IPR058548">
    <property type="entry name" value="MlaB-like_STAS"/>
</dbReference>
<dbReference type="InterPro" id="IPR002645">
    <property type="entry name" value="STAS_dom"/>
</dbReference>
<dbReference type="HOGENOM" id="CLU_115403_13_2_6"/>
<feature type="domain" description="STAS" evidence="1">
    <location>
        <begin position="16"/>
        <end position="113"/>
    </location>
</feature>
<dbReference type="CDD" id="cd07043">
    <property type="entry name" value="STAS_anti-anti-sigma_factors"/>
    <property type="match status" value="1"/>
</dbReference>
<dbReference type="Pfam" id="PF13466">
    <property type="entry name" value="STAS_2"/>
    <property type="match status" value="1"/>
</dbReference>
<name>I3YDN9_THIV6</name>
<dbReference type="EMBL" id="CP003154">
    <property type="protein sequence ID" value="AFL75107.1"/>
    <property type="molecule type" value="Genomic_DNA"/>
</dbReference>
<dbReference type="KEGG" id="tvi:Thivi_3230"/>
<evidence type="ECO:0000313" key="2">
    <source>
        <dbReference type="EMBL" id="AFL75107.1"/>
    </source>
</evidence>
<dbReference type="RefSeq" id="WP_014779520.1">
    <property type="nucleotide sequence ID" value="NC_018012.1"/>
</dbReference>
<evidence type="ECO:0000313" key="3">
    <source>
        <dbReference type="Proteomes" id="UP000006062"/>
    </source>
</evidence>
<keyword evidence="3" id="KW-1185">Reference proteome</keyword>
<dbReference type="Gene3D" id="3.30.750.24">
    <property type="entry name" value="STAS domain"/>
    <property type="match status" value="1"/>
</dbReference>
<dbReference type="STRING" id="765911.Thivi_3230"/>
<accession>I3YDN9</accession>
<sequence>MNPSPLTPCGPGRWCLSGALDFSTVTGLASEAGTLFRDQAALGLAHMEIDLSDLDASNSAGLALLLEWVEMARERGIRLTYRQLPDSLSRIATFSNLQSILPLEEINRVSNDL</sequence>
<dbReference type="PROSITE" id="PS50801">
    <property type="entry name" value="STAS"/>
    <property type="match status" value="1"/>
</dbReference>
<dbReference type="Proteomes" id="UP000006062">
    <property type="component" value="Chromosome"/>
</dbReference>
<dbReference type="SUPFAM" id="SSF52091">
    <property type="entry name" value="SpoIIaa-like"/>
    <property type="match status" value="1"/>
</dbReference>
<organism evidence="2 3">
    <name type="scientific">Thiocystis violascens (strain ATCC 17096 / DSM 198 / 6111)</name>
    <name type="common">Chromatium violascens</name>
    <dbReference type="NCBI Taxonomy" id="765911"/>
    <lineage>
        <taxon>Bacteria</taxon>
        <taxon>Pseudomonadati</taxon>
        <taxon>Pseudomonadota</taxon>
        <taxon>Gammaproteobacteria</taxon>
        <taxon>Chromatiales</taxon>
        <taxon>Chromatiaceae</taxon>
        <taxon>Thiocystis</taxon>
    </lineage>
</organism>
<reference evidence="2 3" key="1">
    <citation type="submission" date="2012-06" db="EMBL/GenBank/DDBJ databases">
        <title>Complete sequence of Thiocystis violascens DSM 198.</title>
        <authorList>
            <consortium name="US DOE Joint Genome Institute"/>
            <person name="Lucas S."/>
            <person name="Han J."/>
            <person name="Lapidus A."/>
            <person name="Cheng J.-F."/>
            <person name="Goodwin L."/>
            <person name="Pitluck S."/>
            <person name="Peters L."/>
            <person name="Ovchinnikova G."/>
            <person name="Teshima H."/>
            <person name="Detter J.C."/>
            <person name="Han C."/>
            <person name="Tapia R."/>
            <person name="Land M."/>
            <person name="Hauser L."/>
            <person name="Kyrpides N."/>
            <person name="Ivanova N."/>
            <person name="Pagani I."/>
            <person name="Vogl K."/>
            <person name="Liu Z."/>
            <person name="Frigaard N.-U."/>
            <person name="Bryant D."/>
            <person name="Woyke T."/>
        </authorList>
    </citation>
    <scope>NUCLEOTIDE SEQUENCE [LARGE SCALE GENOMIC DNA]</scope>
    <source>
        <strain evidence="3">ATCC 17096 / DSM 198 / 6111</strain>
    </source>
</reference>
<gene>
    <name evidence="2" type="ordered locus">Thivi_3230</name>
</gene>